<feature type="transmembrane region" description="Helical" evidence="5">
    <location>
        <begin position="253"/>
        <end position="277"/>
    </location>
</feature>
<keyword evidence="2 5" id="KW-0812">Transmembrane</keyword>
<evidence type="ECO:0000256" key="4">
    <source>
        <dbReference type="ARBA" id="ARBA00023136"/>
    </source>
</evidence>
<keyword evidence="3 5" id="KW-1133">Transmembrane helix</keyword>
<keyword evidence="7" id="KW-1185">Reference proteome</keyword>
<accession>A0A6D2HX99</accession>
<dbReference type="OrthoDB" id="5348404at2759"/>
<organism evidence="6 7">
    <name type="scientific">Microthlaspi erraticum</name>
    <dbReference type="NCBI Taxonomy" id="1685480"/>
    <lineage>
        <taxon>Eukaryota</taxon>
        <taxon>Viridiplantae</taxon>
        <taxon>Streptophyta</taxon>
        <taxon>Embryophyta</taxon>
        <taxon>Tracheophyta</taxon>
        <taxon>Spermatophyta</taxon>
        <taxon>Magnoliopsida</taxon>
        <taxon>eudicotyledons</taxon>
        <taxon>Gunneridae</taxon>
        <taxon>Pentapetalae</taxon>
        <taxon>rosids</taxon>
        <taxon>malvids</taxon>
        <taxon>Brassicales</taxon>
        <taxon>Brassicaceae</taxon>
        <taxon>Coluteocarpeae</taxon>
        <taxon>Microthlaspi</taxon>
    </lineage>
</organism>
<reference evidence="6" key="1">
    <citation type="submission" date="2020-01" db="EMBL/GenBank/DDBJ databases">
        <authorList>
            <person name="Mishra B."/>
        </authorList>
    </citation>
    <scope>NUCLEOTIDE SEQUENCE [LARGE SCALE GENOMIC DNA]</scope>
</reference>
<sequence>MSCPDGKTNGILPSQYGEASSLIESSSSITRQLVSIRMIDLSTLSPAEITVVGSVFCVLLSMHFTMQLISQHLFYWKNPKEQKAILIIILMAPVYAINSFIGLLDARGSKPFYLFLDAVKDCYEALVIAKFLVLLYSYVNISMSERIIPDEIKGREIHHSFPMTLFVPRTTHLDQRTLNQLKEWTWQFCIIRPVCSILMITLQILGVYPPWLSWIFTAVLNVSVSLALYSLVKFYHVFAKELEPHKPLTKFMCIQGIIFFCFWQGVVLEVLVGLGVIKPHHFWLKVEQLGEVLQNVLVCLEMIVFSVMQQYAFHVAPYSGETEKKMRMNNGD</sequence>
<evidence type="ECO:0000256" key="2">
    <source>
        <dbReference type="ARBA" id="ARBA00022692"/>
    </source>
</evidence>
<feature type="transmembrane region" description="Helical" evidence="5">
    <location>
        <begin position="44"/>
        <end position="64"/>
    </location>
</feature>
<feature type="transmembrane region" description="Helical" evidence="5">
    <location>
        <begin position="84"/>
        <end position="103"/>
    </location>
</feature>
<feature type="transmembrane region" description="Helical" evidence="5">
    <location>
        <begin position="184"/>
        <end position="205"/>
    </location>
</feature>
<dbReference type="InterPro" id="IPR005178">
    <property type="entry name" value="Ostalpha/TMEM184C"/>
</dbReference>
<evidence type="ECO:0000256" key="3">
    <source>
        <dbReference type="ARBA" id="ARBA00022989"/>
    </source>
</evidence>
<gene>
    <name evidence="6" type="ORF">MERR_LOCUS8045</name>
</gene>
<comment type="subcellular location">
    <subcellularLocation>
        <location evidence="1">Membrane</location>
        <topology evidence="1">Multi-pass membrane protein</topology>
    </subcellularLocation>
</comment>
<dbReference type="Pfam" id="PF03619">
    <property type="entry name" value="Solute_trans_a"/>
    <property type="match status" value="1"/>
</dbReference>
<keyword evidence="4 5" id="KW-0472">Membrane</keyword>
<dbReference type="EMBL" id="CACVBM020000555">
    <property type="protein sequence ID" value="CAA7020810.1"/>
    <property type="molecule type" value="Genomic_DNA"/>
</dbReference>
<feature type="transmembrane region" description="Helical" evidence="5">
    <location>
        <begin position="292"/>
        <end position="318"/>
    </location>
</feature>
<protein>
    <submittedName>
        <fullName evidence="6">Uncharacterized protein</fullName>
    </submittedName>
</protein>
<feature type="transmembrane region" description="Helical" evidence="5">
    <location>
        <begin position="211"/>
        <end position="232"/>
    </location>
</feature>
<dbReference type="Proteomes" id="UP000467841">
    <property type="component" value="Unassembled WGS sequence"/>
</dbReference>
<evidence type="ECO:0000256" key="1">
    <source>
        <dbReference type="ARBA" id="ARBA00004141"/>
    </source>
</evidence>
<evidence type="ECO:0000313" key="7">
    <source>
        <dbReference type="Proteomes" id="UP000467841"/>
    </source>
</evidence>
<evidence type="ECO:0000313" key="6">
    <source>
        <dbReference type="EMBL" id="CAA7020810.1"/>
    </source>
</evidence>
<name>A0A6D2HX99_9BRAS</name>
<comment type="caution">
    <text evidence="6">The sequence shown here is derived from an EMBL/GenBank/DDBJ whole genome shotgun (WGS) entry which is preliminary data.</text>
</comment>
<dbReference type="SMART" id="SM01417">
    <property type="entry name" value="Solute_trans_a"/>
    <property type="match status" value="1"/>
</dbReference>
<dbReference type="AlphaFoldDB" id="A0A6D2HX99"/>
<dbReference type="GO" id="GO:0016020">
    <property type="term" value="C:membrane"/>
    <property type="evidence" value="ECO:0007669"/>
    <property type="project" value="UniProtKB-SubCell"/>
</dbReference>
<dbReference type="PANTHER" id="PTHR23423">
    <property type="entry name" value="ORGANIC SOLUTE TRANSPORTER-RELATED"/>
    <property type="match status" value="1"/>
</dbReference>
<proteinExistence type="predicted"/>
<evidence type="ECO:0000256" key="5">
    <source>
        <dbReference type="SAM" id="Phobius"/>
    </source>
</evidence>